<evidence type="ECO:0000313" key="2">
    <source>
        <dbReference type="EMBL" id="MDM7857899.1"/>
    </source>
</evidence>
<feature type="transmembrane region" description="Helical" evidence="1">
    <location>
        <begin position="121"/>
        <end position="141"/>
    </location>
</feature>
<dbReference type="RefSeq" id="WP_289410558.1">
    <property type="nucleotide sequence ID" value="NZ_JAUCDY010000006.1"/>
</dbReference>
<accession>A0ABT7SPH1</accession>
<dbReference type="Proteomes" id="UP001241056">
    <property type="component" value="Unassembled WGS sequence"/>
</dbReference>
<comment type="caution">
    <text evidence="2">The sequence shown here is derived from an EMBL/GenBank/DDBJ whole genome shotgun (WGS) entry which is preliminary data.</text>
</comment>
<evidence type="ECO:0000313" key="3">
    <source>
        <dbReference type="Proteomes" id="UP001241056"/>
    </source>
</evidence>
<keyword evidence="1" id="KW-0812">Transmembrane</keyword>
<proteinExistence type="predicted"/>
<keyword evidence="3" id="KW-1185">Reference proteome</keyword>
<organism evidence="2 3">
    <name type="scientific">Thiopseudomonas acetoxidans</name>
    <dbReference type="NCBI Taxonomy" id="3041622"/>
    <lineage>
        <taxon>Bacteria</taxon>
        <taxon>Pseudomonadati</taxon>
        <taxon>Pseudomonadota</taxon>
        <taxon>Gammaproteobacteria</taxon>
        <taxon>Pseudomonadales</taxon>
        <taxon>Pseudomonadaceae</taxon>
        <taxon>Thiopseudomonas</taxon>
    </lineage>
</organism>
<protein>
    <submittedName>
        <fullName evidence="2">Uncharacterized protein</fullName>
    </submittedName>
</protein>
<sequence>MIWFVRYTFTYPLNVENPRQSLIDALHSNELEYSKSGTQFKIKRKLGLFFRNSWNPIFVGDFEYKAGRSHLCGYFRVHWYTLIFSAVFLGALLFELIATFFQPEIRSGYTLGWKAESIKSTLTFIAAFFGVTFVGWLFGLSSARRIIAAIRESTAG</sequence>
<name>A0ABT7SPH1_9GAMM</name>
<dbReference type="EMBL" id="JAUCDY010000006">
    <property type="protein sequence ID" value="MDM7857899.1"/>
    <property type="molecule type" value="Genomic_DNA"/>
</dbReference>
<keyword evidence="1" id="KW-0472">Membrane</keyword>
<feature type="transmembrane region" description="Helical" evidence="1">
    <location>
        <begin position="77"/>
        <end position="101"/>
    </location>
</feature>
<gene>
    <name evidence="2" type="ORF">QEZ41_06365</name>
</gene>
<evidence type="ECO:0000256" key="1">
    <source>
        <dbReference type="SAM" id="Phobius"/>
    </source>
</evidence>
<keyword evidence="1" id="KW-1133">Transmembrane helix</keyword>
<reference evidence="2 3" key="1">
    <citation type="submission" date="2023-06" db="EMBL/GenBank/DDBJ databases">
        <title>Thiopseudomonas sp. CY1220 draft genome sequence.</title>
        <authorList>
            <person name="Zhao G."/>
            <person name="An M."/>
        </authorList>
    </citation>
    <scope>NUCLEOTIDE SEQUENCE [LARGE SCALE GENOMIC DNA]</scope>
    <source>
        <strain evidence="2 3">CY1220</strain>
    </source>
</reference>